<feature type="region of interest" description="Disordered" evidence="1">
    <location>
        <begin position="1"/>
        <end position="23"/>
    </location>
</feature>
<dbReference type="EMBL" id="CAESAN010000080">
    <property type="protein sequence ID" value="CAB4345045.1"/>
    <property type="molecule type" value="Genomic_DNA"/>
</dbReference>
<dbReference type="Gene3D" id="3.40.50.720">
    <property type="entry name" value="NAD(P)-binding Rossmann-like Domain"/>
    <property type="match status" value="1"/>
</dbReference>
<accession>A0A6J5ZSJ1</accession>
<organism evidence="3">
    <name type="scientific">freshwater metagenome</name>
    <dbReference type="NCBI Taxonomy" id="449393"/>
    <lineage>
        <taxon>unclassified sequences</taxon>
        <taxon>metagenomes</taxon>
        <taxon>ecological metagenomes</taxon>
    </lineage>
</organism>
<reference evidence="3" key="1">
    <citation type="submission" date="2020-05" db="EMBL/GenBank/DDBJ databases">
        <authorList>
            <person name="Chiriac C."/>
            <person name="Salcher M."/>
            <person name="Ghai R."/>
            <person name="Kavagutti S V."/>
        </authorList>
    </citation>
    <scope>NUCLEOTIDE SEQUENCE</scope>
</reference>
<protein>
    <submittedName>
        <fullName evidence="3">Unannotated protein</fullName>
    </submittedName>
</protein>
<dbReference type="InterPro" id="IPR051207">
    <property type="entry name" value="ComplexI_NDUFA9_subunit"/>
</dbReference>
<dbReference type="InterPro" id="IPR016040">
    <property type="entry name" value="NAD(P)-bd_dom"/>
</dbReference>
<dbReference type="PANTHER" id="PTHR12126">
    <property type="entry name" value="NADH-UBIQUINONE OXIDOREDUCTASE 39 KDA SUBUNIT-RELATED"/>
    <property type="match status" value="1"/>
</dbReference>
<dbReference type="AlphaFoldDB" id="A0A6J5ZSJ1"/>
<proteinExistence type="predicted"/>
<feature type="domain" description="NAD(P)-binding" evidence="2">
    <location>
        <begin position="34"/>
        <end position="137"/>
    </location>
</feature>
<dbReference type="PANTHER" id="PTHR12126:SF11">
    <property type="entry name" value="NADH DEHYDROGENASE [UBIQUINONE] 1 ALPHA SUBCOMPLEX SUBUNIT 9, MITOCHONDRIAL"/>
    <property type="match status" value="1"/>
</dbReference>
<dbReference type="Pfam" id="PF13460">
    <property type="entry name" value="NAD_binding_10"/>
    <property type="match status" value="1"/>
</dbReference>
<evidence type="ECO:0000256" key="1">
    <source>
        <dbReference type="SAM" id="MobiDB-lite"/>
    </source>
</evidence>
<name>A0A6J5ZSJ1_9ZZZZ</name>
<sequence>MNTQQQPKSVIVGHESERTPDMTSNNEQTILLTGATGAVGGALLPKLLAGGHSVKALVRSPENADLGDQVEVIKGDVLSGQGLDEALKGVDVAYYLIHSMGRSPGDFEENDRIGAQNFADAAKRAGVRRIIYLGGLPPSGGGSAHLASRAEVAEILETAVPEPVHARAAMVIGADSASFTMLSQLVHRLPLMVGPKWIDTRTQPIAAEDVTSALARLATFESPPTDVELGGAEIVSYREMMDRFARVEGRREPLIIPVPVLSPRLSSYWVRFVTSVEPALARPLIDGLKEEMIVRTPPPAGINDNPMDFDEAVERAMADGAGQPA</sequence>
<gene>
    <name evidence="3" type="ORF">UFOPK3547_01024</name>
</gene>
<dbReference type="GO" id="GO:0044877">
    <property type="term" value="F:protein-containing complex binding"/>
    <property type="evidence" value="ECO:0007669"/>
    <property type="project" value="TreeGrafter"/>
</dbReference>
<evidence type="ECO:0000259" key="2">
    <source>
        <dbReference type="Pfam" id="PF13460"/>
    </source>
</evidence>
<dbReference type="InterPro" id="IPR036291">
    <property type="entry name" value="NAD(P)-bd_dom_sf"/>
</dbReference>
<evidence type="ECO:0000313" key="3">
    <source>
        <dbReference type="EMBL" id="CAB4345045.1"/>
    </source>
</evidence>
<dbReference type="SUPFAM" id="SSF51735">
    <property type="entry name" value="NAD(P)-binding Rossmann-fold domains"/>
    <property type="match status" value="1"/>
</dbReference>